<dbReference type="EMBL" id="CAJGYM010000046">
    <property type="protein sequence ID" value="CAD6194588.1"/>
    <property type="molecule type" value="Genomic_DNA"/>
</dbReference>
<dbReference type="AlphaFoldDB" id="A0A8S1HJH7"/>
<evidence type="ECO:0000313" key="2">
    <source>
        <dbReference type="Proteomes" id="UP000835052"/>
    </source>
</evidence>
<protein>
    <submittedName>
        <fullName evidence="1">Uncharacterized protein</fullName>
    </submittedName>
</protein>
<proteinExistence type="predicted"/>
<gene>
    <name evidence="1" type="ORF">CAUJ_LOCUS10507</name>
</gene>
<accession>A0A8S1HJH7</accession>
<comment type="caution">
    <text evidence="1">The sequence shown here is derived from an EMBL/GenBank/DDBJ whole genome shotgun (WGS) entry which is preliminary data.</text>
</comment>
<sequence>MSVQAAERNFPGRVELGLKNDNDTTLPHRISPSDFRTHQETVFLTLRKLWRPILLEFTFNESRLKYFDF</sequence>
<name>A0A8S1HJH7_9PELO</name>
<reference evidence="1" key="1">
    <citation type="submission" date="2020-10" db="EMBL/GenBank/DDBJ databases">
        <authorList>
            <person name="Kikuchi T."/>
        </authorList>
    </citation>
    <scope>NUCLEOTIDE SEQUENCE</scope>
    <source>
        <strain evidence="1">NKZ352</strain>
    </source>
</reference>
<organism evidence="1 2">
    <name type="scientific">Caenorhabditis auriculariae</name>
    <dbReference type="NCBI Taxonomy" id="2777116"/>
    <lineage>
        <taxon>Eukaryota</taxon>
        <taxon>Metazoa</taxon>
        <taxon>Ecdysozoa</taxon>
        <taxon>Nematoda</taxon>
        <taxon>Chromadorea</taxon>
        <taxon>Rhabditida</taxon>
        <taxon>Rhabditina</taxon>
        <taxon>Rhabditomorpha</taxon>
        <taxon>Rhabditoidea</taxon>
        <taxon>Rhabditidae</taxon>
        <taxon>Peloderinae</taxon>
        <taxon>Caenorhabditis</taxon>
    </lineage>
</organism>
<keyword evidence="2" id="KW-1185">Reference proteome</keyword>
<dbReference type="Proteomes" id="UP000835052">
    <property type="component" value="Unassembled WGS sequence"/>
</dbReference>
<evidence type="ECO:0000313" key="1">
    <source>
        <dbReference type="EMBL" id="CAD6194588.1"/>
    </source>
</evidence>